<dbReference type="RefSeq" id="WP_311191326.1">
    <property type="nucleotide sequence ID" value="NZ_CP115541.1"/>
</dbReference>
<protein>
    <submittedName>
        <fullName evidence="2">BLUF domain-containing protein</fullName>
    </submittedName>
</protein>
<reference evidence="2 3" key="1">
    <citation type="submission" date="2022-12" db="EMBL/GenBank/DDBJ databases">
        <title>Two new species, Stenotrophomonas aracearum and Stenotrophomonas oahuensis, isolated from Anthurium (Araceae family) in Hawaii.</title>
        <authorList>
            <person name="Chunag S.C."/>
            <person name="Dobhal S."/>
            <person name="Alvarez A."/>
            <person name="Arif M."/>
        </authorList>
    </citation>
    <scope>NUCLEOTIDE SEQUENCE [LARGE SCALE GENOMIC DNA]</scope>
    <source>
        <strain evidence="2 3">A5586</strain>
    </source>
</reference>
<dbReference type="Gene3D" id="3.30.70.100">
    <property type="match status" value="1"/>
</dbReference>
<dbReference type="EMBL" id="CP115541">
    <property type="protein sequence ID" value="WNH52121.1"/>
    <property type="molecule type" value="Genomic_DNA"/>
</dbReference>
<dbReference type="SMART" id="SM01034">
    <property type="entry name" value="BLUF"/>
    <property type="match status" value="1"/>
</dbReference>
<dbReference type="Proteomes" id="UP001302072">
    <property type="component" value="Chromosome"/>
</dbReference>
<dbReference type="PROSITE" id="PS50925">
    <property type="entry name" value="BLUF"/>
    <property type="match status" value="1"/>
</dbReference>
<dbReference type="InterPro" id="IPR007024">
    <property type="entry name" value="BLUF_domain"/>
</dbReference>
<name>A0ABY9YMI9_9GAMM</name>
<evidence type="ECO:0000313" key="2">
    <source>
        <dbReference type="EMBL" id="WNH52121.1"/>
    </source>
</evidence>
<feature type="domain" description="BLUF" evidence="1">
    <location>
        <begin position="3"/>
        <end position="102"/>
    </location>
</feature>
<dbReference type="InterPro" id="IPR036046">
    <property type="entry name" value="Acylphosphatase-like_dom_sf"/>
</dbReference>
<evidence type="ECO:0000259" key="1">
    <source>
        <dbReference type="PROSITE" id="PS50925"/>
    </source>
</evidence>
<accession>A0ABY9YMI9</accession>
<keyword evidence="3" id="KW-1185">Reference proteome</keyword>
<organism evidence="2 3">
    <name type="scientific">Stenotrophomonas oahuensis</name>
    <dbReference type="NCBI Taxonomy" id="3003271"/>
    <lineage>
        <taxon>Bacteria</taxon>
        <taxon>Pseudomonadati</taxon>
        <taxon>Pseudomonadota</taxon>
        <taxon>Gammaproteobacteria</taxon>
        <taxon>Lysobacterales</taxon>
        <taxon>Lysobacteraceae</taxon>
        <taxon>Stenotrophomonas</taxon>
    </lineage>
</organism>
<evidence type="ECO:0000313" key="3">
    <source>
        <dbReference type="Proteomes" id="UP001302072"/>
    </source>
</evidence>
<sequence>MPIRAVAYVSTACSEIAEHDALGIGSGKLDAVVEGAARFNRQAGVTGVLLFDGRRFFQYMEGPEDGLHVAYGRVLGASSHHDVIELQRGLVGRRLLPFWPMRWLPTDRAQVSGLAKANWVGFKQRGDAAATNATGMDLVAGVVEPHLLAG</sequence>
<gene>
    <name evidence="2" type="ORF">PDM29_17540</name>
</gene>
<dbReference type="SUPFAM" id="SSF54975">
    <property type="entry name" value="Acylphosphatase/BLUF domain-like"/>
    <property type="match status" value="1"/>
</dbReference>
<proteinExistence type="predicted"/>
<dbReference type="Pfam" id="PF04940">
    <property type="entry name" value="BLUF"/>
    <property type="match status" value="1"/>
</dbReference>